<keyword evidence="2" id="KW-1185">Reference proteome</keyword>
<dbReference type="PANTHER" id="PTHR43205">
    <property type="entry name" value="PROSTAGLANDIN REDUCTASE"/>
    <property type="match status" value="1"/>
</dbReference>
<dbReference type="Gene3D" id="3.40.50.720">
    <property type="entry name" value="NAD(P)-binding Rossmann-like Domain"/>
    <property type="match status" value="1"/>
</dbReference>
<dbReference type="EMBL" id="PNBA02000017">
    <property type="protein sequence ID" value="KAG6395445.1"/>
    <property type="molecule type" value="Genomic_DNA"/>
</dbReference>
<organism evidence="1">
    <name type="scientific">Salvia splendens</name>
    <name type="common">Scarlet sage</name>
    <dbReference type="NCBI Taxonomy" id="180675"/>
    <lineage>
        <taxon>Eukaryota</taxon>
        <taxon>Viridiplantae</taxon>
        <taxon>Streptophyta</taxon>
        <taxon>Embryophyta</taxon>
        <taxon>Tracheophyta</taxon>
        <taxon>Spermatophyta</taxon>
        <taxon>Magnoliopsida</taxon>
        <taxon>eudicotyledons</taxon>
        <taxon>Gunneridae</taxon>
        <taxon>Pentapetalae</taxon>
        <taxon>asterids</taxon>
        <taxon>lamiids</taxon>
        <taxon>Lamiales</taxon>
        <taxon>Lamiaceae</taxon>
        <taxon>Nepetoideae</taxon>
        <taxon>Mentheae</taxon>
        <taxon>Salviinae</taxon>
        <taxon>Salvia</taxon>
        <taxon>Salvia subgen. Calosphace</taxon>
        <taxon>core Calosphace</taxon>
    </lineage>
</organism>
<comment type="caution">
    <text evidence="1">The sequence shown here is derived from an EMBL/GenBank/DDBJ whole genome shotgun (WGS) entry which is preliminary data.</text>
</comment>
<protein>
    <submittedName>
        <fullName evidence="1">Uncharacterized protein</fullName>
    </submittedName>
</protein>
<gene>
    <name evidence="1" type="ORF">SASPL_146090</name>
</gene>
<evidence type="ECO:0000313" key="1">
    <source>
        <dbReference type="EMBL" id="KAG6395445.1"/>
    </source>
</evidence>
<dbReference type="Proteomes" id="UP000298416">
    <property type="component" value="Unassembled WGS sequence"/>
</dbReference>
<reference evidence="1" key="2">
    <citation type="submission" date="2020-08" db="EMBL/GenBank/DDBJ databases">
        <title>Plant Genome Project.</title>
        <authorList>
            <person name="Zhang R.-G."/>
        </authorList>
    </citation>
    <scope>NUCLEOTIDE SEQUENCE</scope>
    <source>
        <strain evidence="1">Huo1</strain>
        <tissue evidence="1">Leaf</tissue>
    </source>
</reference>
<proteinExistence type="predicted"/>
<sequence length="121" mass="12926">MDGCEPGGEIRPEASDGWPDFPQSLSLRSRRVYTFHGRAVSVSAASGAIGQLVGQFAKTAGCYIVGSAGCKEFDGSVIGQLVGQFANYLGLSLAYSPVPTSGSRWWLLVSKSVFLRVNHRK</sequence>
<dbReference type="AlphaFoldDB" id="A0A8X8WHM6"/>
<accession>A0A8X8WHM6</accession>
<dbReference type="PANTHER" id="PTHR43205:SF7">
    <property type="entry name" value="PROSTAGLANDIN REDUCTASE 1"/>
    <property type="match status" value="1"/>
</dbReference>
<reference evidence="1" key="1">
    <citation type="submission" date="2018-01" db="EMBL/GenBank/DDBJ databases">
        <authorList>
            <person name="Mao J.F."/>
        </authorList>
    </citation>
    <scope>NUCLEOTIDE SEQUENCE</scope>
    <source>
        <strain evidence="1">Huo1</strain>
        <tissue evidence="1">Leaf</tissue>
    </source>
</reference>
<dbReference type="SUPFAM" id="SSF51735">
    <property type="entry name" value="NAD(P)-binding Rossmann-fold domains"/>
    <property type="match status" value="1"/>
</dbReference>
<dbReference type="GO" id="GO:0032440">
    <property type="term" value="F:2-alkenal reductase [NAD(P)H] activity"/>
    <property type="evidence" value="ECO:0007669"/>
    <property type="project" value="TreeGrafter"/>
</dbReference>
<evidence type="ECO:0000313" key="2">
    <source>
        <dbReference type="Proteomes" id="UP000298416"/>
    </source>
</evidence>
<name>A0A8X8WHM6_SALSN</name>
<dbReference type="InterPro" id="IPR036291">
    <property type="entry name" value="NAD(P)-bd_dom_sf"/>
</dbReference>
<dbReference type="InterPro" id="IPR045010">
    <property type="entry name" value="MDR_fam"/>
</dbReference>